<keyword evidence="2" id="KW-0732">Signal</keyword>
<dbReference type="Pfam" id="PF13810">
    <property type="entry name" value="DUF4185"/>
    <property type="match status" value="1"/>
</dbReference>
<dbReference type="EMBL" id="QRCM01000001">
    <property type="protein sequence ID" value="TXG92470.1"/>
    <property type="molecule type" value="Genomic_DNA"/>
</dbReference>
<sequence length="495" mass="53874">MPTRGRTPRLRRWRSIAGVAAVASVGSAFLVPAAAGAEESDGVPGAGPCASDVSNEVGSIIPEELDIPIPYPAITTVPYPAPEPPQERYDPGPLPPDPCTDPCPDLTDDDQRPSNLSSEIGIPRLGLDFNPFYFGIPVPGPEQELPPPPPEADPPVEAAPRAPAPSRPVVGDVTRVSKVTGEGSISRTHKRYQVYGTDLGIMWETQPGQVAVAFGDTVGKGFHPPGGQGGDWRSNVLGFSTDRNLANGMTLDSMVQDSRCHAAELLSSRKLDNVEITTIPTSGFAVGDRQYMSYMSIRTWNSIPATWWTNHGGIAYSDDGGSTWTKDPYAKWENIFGVTKFQVQAMVPHEGYVYMFGTPNTRLGSVGLARVPEDQVLNKSAYQYWQNDVWTPVADYTEASTIVSAPVAELSVRFDEASGKWQMSYLDTSKAAISLRESDTPQGAWTDSVPMVSALEYPELYGGFIHPWSTGRDLYFTMSTWSDYNVFLMRADVTR</sequence>
<evidence type="ECO:0000256" key="2">
    <source>
        <dbReference type="SAM" id="SignalP"/>
    </source>
</evidence>
<evidence type="ECO:0000313" key="4">
    <source>
        <dbReference type="EMBL" id="TXG92470.1"/>
    </source>
</evidence>
<dbReference type="AlphaFoldDB" id="A0A6P2CKT7"/>
<gene>
    <name evidence="4" type="ORF">DW322_06280</name>
</gene>
<feature type="region of interest" description="Disordered" evidence="1">
    <location>
        <begin position="138"/>
        <end position="169"/>
    </location>
</feature>
<evidence type="ECO:0000259" key="3">
    <source>
        <dbReference type="Pfam" id="PF13810"/>
    </source>
</evidence>
<feature type="region of interest" description="Disordered" evidence="1">
    <location>
        <begin position="76"/>
        <end position="114"/>
    </location>
</feature>
<feature type="compositionally biased region" description="Pro residues" evidence="1">
    <location>
        <begin position="138"/>
        <end position="153"/>
    </location>
</feature>
<protein>
    <submittedName>
        <fullName evidence="4">DUF4185 domain-containing protein</fullName>
    </submittedName>
</protein>
<evidence type="ECO:0000313" key="5">
    <source>
        <dbReference type="Proteomes" id="UP000471120"/>
    </source>
</evidence>
<proteinExistence type="predicted"/>
<comment type="caution">
    <text evidence="4">The sequence shown here is derived from an EMBL/GenBank/DDBJ whole genome shotgun (WGS) entry which is preliminary data.</text>
</comment>
<dbReference type="Proteomes" id="UP000471120">
    <property type="component" value="Unassembled WGS sequence"/>
</dbReference>
<feature type="chain" id="PRO_5039050151" evidence="2">
    <location>
        <begin position="34"/>
        <end position="495"/>
    </location>
</feature>
<feature type="compositionally biased region" description="Pro residues" evidence="1">
    <location>
        <begin position="92"/>
        <end position="101"/>
    </location>
</feature>
<reference evidence="4 5" key="1">
    <citation type="submission" date="2018-07" db="EMBL/GenBank/DDBJ databases">
        <title>Genome sequence of Rhodococcus rhodnii ATCC 35071 from Rhodnius prolixus.</title>
        <authorList>
            <person name="Patel V."/>
            <person name="Vogel K.J."/>
        </authorList>
    </citation>
    <scope>NUCLEOTIDE SEQUENCE [LARGE SCALE GENOMIC DNA]</scope>
    <source>
        <strain evidence="4 5">ATCC 35071</strain>
    </source>
</reference>
<feature type="signal peptide" evidence="2">
    <location>
        <begin position="1"/>
        <end position="33"/>
    </location>
</feature>
<name>A0A6P2CKT7_9NOCA</name>
<feature type="domain" description="DUF4185" evidence="3">
    <location>
        <begin position="184"/>
        <end position="490"/>
    </location>
</feature>
<evidence type="ECO:0000256" key="1">
    <source>
        <dbReference type="SAM" id="MobiDB-lite"/>
    </source>
</evidence>
<dbReference type="InterPro" id="IPR025442">
    <property type="entry name" value="DUF4185"/>
</dbReference>
<dbReference type="RefSeq" id="WP_040772693.1">
    <property type="nucleotide sequence ID" value="NZ_QRCM01000001.1"/>
</dbReference>
<accession>A0A6P2CKT7</accession>
<organism evidence="4 5">
    <name type="scientific">Rhodococcus rhodnii</name>
    <dbReference type="NCBI Taxonomy" id="38312"/>
    <lineage>
        <taxon>Bacteria</taxon>
        <taxon>Bacillati</taxon>
        <taxon>Actinomycetota</taxon>
        <taxon>Actinomycetes</taxon>
        <taxon>Mycobacteriales</taxon>
        <taxon>Nocardiaceae</taxon>
        <taxon>Rhodococcus</taxon>
    </lineage>
</organism>